<sequence>MLSHPVARLLAFAVVPALIVYVVVLALAVAAGIEPGLVVRDLMQTCKYPIGVGMLSNLGILLWAAAAAISFFACFSGLVVQRGWRQLLLVGGIFSTTLCLDDLFLLHDRHVLGHEGSYYILYAVLAVIILLRFRQLVLQADGVAFLAAALLLGLSVLSDRFQESLPIDYATVQLFEEGFKFVGIACWLAFWWQASLRGAKLCASD</sequence>
<dbReference type="RefSeq" id="WP_011827285.1">
    <property type="nucleotide sequence ID" value="NC_008820.1"/>
</dbReference>
<feature type="transmembrane region" description="Helical" evidence="1">
    <location>
        <begin position="140"/>
        <end position="158"/>
    </location>
</feature>
<feature type="transmembrane region" description="Helical" evidence="1">
    <location>
        <begin position="117"/>
        <end position="133"/>
    </location>
</feature>
<dbReference type="STRING" id="59922.P9303_27121"/>
<gene>
    <name evidence="2" type="ordered locus">P9303_27121</name>
</gene>
<evidence type="ECO:0000313" key="2">
    <source>
        <dbReference type="EMBL" id="ABM79442.1"/>
    </source>
</evidence>
<dbReference type="BioCyc" id="PMAR59922:G1G80-2378-MONOMER"/>
<dbReference type="Proteomes" id="UP000002274">
    <property type="component" value="Chromosome"/>
</dbReference>
<dbReference type="HOGENOM" id="CLU_102452_0_0_3"/>
<keyword evidence="1" id="KW-0812">Transmembrane</keyword>
<keyword evidence="1" id="KW-0472">Membrane</keyword>
<proteinExistence type="predicted"/>
<dbReference type="AlphaFoldDB" id="A2CD82"/>
<organism evidence="2 3">
    <name type="scientific">Prochlorococcus marinus (strain MIT 9303)</name>
    <dbReference type="NCBI Taxonomy" id="59922"/>
    <lineage>
        <taxon>Bacteria</taxon>
        <taxon>Bacillati</taxon>
        <taxon>Cyanobacteriota</taxon>
        <taxon>Cyanophyceae</taxon>
        <taxon>Synechococcales</taxon>
        <taxon>Prochlorococcaceae</taxon>
        <taxon>Prochlorococcus</taxon>
    </lineage>
</organism>
<dbReference type="EMBL" id="CP000554">
    <property type="protein sequence ID" value="ABM79442.1"/>
    <property type="molecule type" value="Genomic_DNA"/>
</dbReference>
<keyword evidence="1" id="KW-1133">Transmembrane helix</keyword>
<feature type="transmembrane region" description="Helical" evidence="1">
    <location>
        <begin position="178"/>
        <end position="196"/>
    </location>
</feature>
<protein>
    <submittedName>
        <fullName evidence="2">Putative oxidoreductase</fullName>
    </submittedName>
</protein>
<feature type="transmembrane region" description="Helical" evidence="1">
    <location>
        <begin position="87"/>
        <end position="105"/>
    </location>
</feature>
<feature type="transmembrane region" description="Helical" evidence="1">
    <location>
        <begin position="60"/>
        <end position="80"/>
    </location>
</feature>
<evidence type="ECO:0000256" key="1">
    <source>
        <dbReference type="SAM" id="Phobius"/>
    </source>
</evidence>
<name>A2CD82_PROM3</name>
<feature type="transmembrane region" description="Helical" evidence="1">
    <location>
        <begin position="9"/>
        <end position="33"/>
    </location>
</feature>
<evidence type="ECO:0000313" key="3">
    <source>
        <dbReference type="Proteomes" id="UP000002274"/>
    </source>
</evidence>
<dbReference type="KEGG" id="pmf:P9303_27121"/>
<reference evidence="2 3" key="1">
    <citation type="journal article" date="2007" name="PLoS Genet.">
        <title>Patterns and implications of gene gain and loss in the evolution of Prochlorococcus.</title>
        <authorList>
            <person name="Kettler G.C."/>
            <person name="Martiny A.C."/>
            <person name="Huang K."/>
            <person name="Zucker J."/>
            <person name="Coleman M.L."/>
            <person name="Rodrigue S."/>
            <person name="Chen F."/>
            <person name="Lapidus A."/>
            <person name="Ferriera S."/>
            <person name="Johnson J."/>
            <person name="Steglich C."/>
            <person name="Church G.M."/>
            <person name="Richardson P."/>
            <person name="Chisholm S.W."/>
        </authorList>
    </citation>
    <scope>NUCLEOTIDE SEQUENCE [LARGE SCALE GENOMIC DNA]</scope>
    <source>
        <strain evidence="2 3">MIT 9303</strain>
    </source>
</reference>
<accession>A2CD82</accession>